<organism evidence="13 14">
    <name type="scientific">Flavobacterium phragmitis</name>
    <dbReference type="NCBI Taxonomy" id="739143"/>
    <lineage>
        <taxon>Bacteria</taxon>
        <taxon>Pseudomonadati</taxon>
        <taxon>Bacteroidota</taxon>
        <taxon>Flavobacteriia</taxon>
        <taxon>Flavobacteriales</taxon>
        <taxon>Flavobacteriaceae</taxon>
        <taxon>Flavobacterium</taxon>
    </lineage>
</organism>
<feature type="binding site" evidence="10">
    <location>
        <begin position="7"/>
        <end position="12"/>
    </location>
    <ligand>
        <name>substrate</name>
    </ligand>
</feature>
<evidence type="ECO:0000256" key="5">
    <source>
        <dbReference type="ARBA" id="ARBA00022801"/>
    </source>
</evidence>
<feature type="binding site" evidence="10">
    <location>
        <position position="69"/>
    </location>
    <ligand>
        <name>substrate</name>
    </ligand>
</feature>
<dbReference type="OrthoDB" id="9807456at2"/>
<evidence type="ECO:0000313" key="14">
    <source>
        <dbReference type="Proteomes" id="UP000199672"/>
    </source>
</evidence>
<dbReference type="GO" id="GO:0046872">
    <property type="term" value="F:metal ion binding"/>
    <property type="evidence" value="ECO:0007669"/>
    <property type="project" value="UniProtKB-KW"/>
</dbReference>
<comment type="cofactor">
    <cofactor evidence="10">
        <name>Mg(2+)</name>
        <dbReference type="ChEBI" id="CHEBI:18420"/>
    </cofactor>
    <text evidence="10">Binds 1 Mg(2+) ion per subunit.</text>
</comment>
<feature type="binding site" evidence="10">
    <location>
        <begin position="148"/>
        <end position="151"/>
    </location>
    <ligand>
        <name>substrate</name>
    </ligand>
</feature>
<reference evidence="14" key="1">
    <citation type="submission" date="2016-10" db="EMBL/GenBank/DDBJ databases">
        <authorList>
            <person name="Varghese N."/>
            <person name="Submissions S."/>
        </authorList>
    </citation>
    <scope>NUCLEOTIDE SEQUENCE [LARGE SCALE GENOMIC DNA]</scope>
    <source>
        <strain evidence="14">CGMCC 1.10370</strain>
    </source>
</reference>
<evidence type="ECO:0000313" key="13">
    <source>
        <dbReference type="EMBL" id="SFC83676.1"/>
    </source>
</evidence>
<sequence>MELVFASNNKNKIAEIQSMLPESIKILSLEDINCFEDIPETADTIEGNAILKANYVTQKFGYNCFADDTGLEVEVLNGEPGVYSARYAGEQKNADDNMNKLLDALKDKENRKAQFKTVITLNLDDKQYLFTGIAKGEITLTKTGTNGFGYDPIFKPENFEKTFAELPLETKNTIGHRGKAVHQLIDFLNNTK</sequence>
<dbReference type="Pfam" id="PF01725">
    <property type="entry name" value="Ham1p_like"/>
    <property type="match status" value="1"/>
</dbReference>
<dbReference type="NCBIfam" id="NF011398">
    <property type="entry name" value="PRK14823.1"/>
    <property type="match status" value="1"/>
</dbReference>
<evidence type="ECO:0000256" key="3">
    <source>
        <dbReference type="ARBA" id="ARBA00022723"/>
    </source>
</evidence>
<evidence type="ECO:0000256" key="9">
    <source>
        <dbReference type="ARBA" id="ARBA00052017"/>
    </source>
</evidence>
<feature type="active site" description="Proton acceptor" evidence="10">
    <location>
        <position position="68"/>
    </location>
</feature>
<dbReference type="GO" id="GO:0009146">
    <property type="term" value="P:purine nucleoside triphosphate catabolic process"/>
    <property type="evidence" value="ECO:0007669"/>
    <property type="project" value="UniProtKB-UniRule"/>
</dbReference>
<evidence type="ECO:0000256" key="12">
    <source>
        <dbReference type="SAM" id="Coils"/>
    </source>
</evidence>
<evidence type="ECO:0000256" key="4">
    <source>
        <dbReference type="ARBA" id="ARBA00022741"/>
    </source>
</evidence>
<keyword evidence="12" id="KW-0175">Coiled coil</keyword>
<dbReference type="GO" id="GO:0005829">
    <property type="term" value="C:cytosol"/>
    <property type="evidence" value="ECO:0007669"/>
    <property type="project" value="TreeGrafter"/>
</dbReference>
<dbReference type="GO" id="GO:0036222">
    <property type="term" value="F:XTP diphosphatase activity"/>
    <property type="evidence" value="ECO:0007669"/>
    <property type="project" value="UniProtKB-UniRule"/>
</dbReference>
<feature type="binding site" evidence="10">
    <location>
        <position position="68"/>
    </location>
    <ligand>
        <name>Mg(2+)</name>
        <dbReference type="ChEBI" id="CHEBI:18420"/>
    </ligand>
</feature>
<keyword evidence="14" id="KW-1185">Reference proteome</keyword>
<keyword evidence="6 10" id="KW-0460">Magnesium</keyword>
<comment type="catalytic activity">
    <reaction evidence="8 10">
        <text>dITP + H2O = dIMP + diphosphate + H(+)</text>
        <dbReference type="Rhea" id="RHEA:28342"/>
        <dbReference type="ChEBI" id="CHEBI:15377"/>
        <dbReference type="ChEBI" id="CHEBI:15378"/>
        <dbReference type="ChEBI" id="CHEBI:33019"/>
        <dbReference type="ChEBI" id="CHEBI:61194"/>
        <dbReference type="ChEBI" id="CHEBI:61382"/>
        <dbReference type="EC" id="3.6.1.66"/>
    </reaction>
</comment>
<dbReference type="SUPFAM" id="SSF52972">
    <property type="entry name" value="ITPase-like"/>
    <property type="match status" value="1"/>
</dbReference>
<evidence type="ECO:0000256" key="10">
    <source>
        <dbReference type="HAMAP-Rule" id="MF_01405"/>
    </source>
</evidence>
<dbReference type="Gene3D" id="3.90.950.10">
    <property type="match status" value="1"/>
</dbReference>
<comment type="catalytic activity">
    <reaction evidence="10">
        <text>ITP + H2O = IMP + diphosphate + H(+)</text>
        <dbReference type="Rhea" id="RHEA:29399"/>
        <dbReference type="ChEBI" id="CHEBI:15377"/>
        <dbReference type="ChEBI" id="CHEBI:15378"/>
        <dbReference type="ChEBI" id="CHEBI:33019"/>
        <dbReference type="ChEBI" id="CHEBI:58053"/>
        <dbReference type="ChEBI" id="CHEBI:61402"/>
        <dbReference type="EC" id="3.6.1.66"/>
    </reaction>
</comment>
<comment type="caution">
    <text evidence="10">Lacks conserved residue(s) required for the propagation of feature annotation.</text>
</comment>
<comment type="similarity">
    <text evidence="1 10 11">Belongs to the HAM1 NTPase family.</text>
</comment>
<dbReference type="HAMAP" id="MF_01405">
    <property type="entry name" value="Non_canon_purine_NTPase"/>
    <property type="match status" value="1"/>
</dbReference>
<evidence type="ECO:0000256" key="1">
    <source>
        <dbReference type="ARBA" id="ARBA00008023"/>
    </source>
</evidence>
<dbReference type="CDD" id="cd00515">
    <property type="entry name" value="HAM1"/>
    <property type="match status" value="1"/>
</dbReference>
<dbReference type="Proteomes" id="UP000199672">
    <property type="component" value="Unassembled WGS sequence"/>
</dbReference>
<evidence type="ECO:0000256" key="2">
    <source>
        <dbReference type="ARBA" id="ARBA00011738"/>
    </source>
</evidence>
<keyword evidence="4 10" id="KW-0547">Nucleotide-binding</keyword>
<dbReference type="EC" id="3.6.1.66" evidence="10"/>
<evidence type="ECO:0000256" key="11">
    <source>
        <dbReference type="RuleBase" id="RU003781"/>
    </source>
</evidence>
<gene>
    <name evidence="13" type="ORF">SAMN05216297_102448</name>
</gene>
<dbReference type="InterPro" id="IPR020922">
    <property type="entry name" value="dITP/XTP_pyrophosphatase"/>
</dbReference>
<evidence type="ECO:0000256" key="7">
    <source>
        <dbReference type="ARBA" id="ARBA00023080"/>
    </source>
</evidence>
<comment type="function">
    <text evidence="10">Pyrophosphatase that catalyzes the hydrolysis of nucleoside triphosphates to their monophosphate derivatives, with a high preference for the non-canonical purine nucleotides XTP (xanthosine triphosphate), dITP (deoxyinosine triphosphate) and ITP. Seems to function as a house-cleaning enzyme that removes non-canonical purine nucleotides from the nucleotide pool, thus preventing their incorporation into DNA/RNA and avoiding chromosomal lesions.</text>
</comment>
<proteinExistence type="inferred from homology"/>
<dbReference type="PANTHER" id="PTHR11067:SF9">
    <property type="entry name" value="INOSINE TRIPHOSPHATE PYROPHOSPHATASE"/>
    <property type="match status" value="1"/>
</dbReference>
<dbReference type="GO" id="GO:0017111">
    <property type="term" value="F:ribonucleoside triphosphate phosphatase activity"/>
    <property type="evidence" value="ECO:0007669"/>
    <property type="project" value="InterPro"/>
</dbReference>
<dbReference type="FunFam" id="3.90.950.10:FF:000001">
    <property type="entry name" value="dITP/XTP pyrophosphatase"/>
    <property type="match status" value="1"/>
</dbReference>
<keyword evidence="5 10" id="KW-0378">Hydrolase</keyword>
<dbReference type="RefSeq" id="WP_091491366.1">
    <property type="nucleotide sequence ID" value="NZ_FOMH01000002.1"/>
</dbReference>
<accession>A0A1I1MEV1</accession>
<dbReference type="InterPro" id="IPR002637">
    <property type="entry name" value="RdgB/HAM1"/>
</dbReference>
<keyword evidence="7 10" id="KW-0546">Nucleotide metabolism</keyword>
<keyword evidence="3 10" id="KW-0479">Metal-binding</keyword>
<dbReference type="STRING" id="739143.SAMN05216297_102448"/>
<dbReference type="GO" id="GO:0009117">
    <property type="term" value="P:nucleotide metabolic process"/>
    <property type="evidence" value="ECO:0007669"/>
    <property type="project" value="UniProtKB-KW"/>
</dbReference>
<dbReference type="GO" id="GO:0000166">
    <property type="term" value="F:nucleotide binding"/>
    <property type="evidence" value="ECO:0007669"/>
    <property type="project" value="UniProtKB-KW"/>
</dbReference>
<comment type="catalytic activity">
    <reaction evidence="9 10">
        <text>XTP + H2O = XMP + diphosphate + H(+)</text>
        <dbReference type="Rhea" id="RHEA:28610"/>
        <dbReference type="ChEBI" id="CHEBI:15377"/>
        <dbReference type="ChEBI" id="CHEBI:15378"/>
        <dbReference type="ChEBI" id="CHEBI:33019"/>
        <dbReference type="ChEBI" id="CHEBI:57464"/>
        <dbReference type="ChEBI" id="CHEBI:61314"/>
        <dbReference type="EC" id="3.6.1.66"/>
    </reaction>
</comment>
<feature type="binding site" evidence="10">
    <location>
        <position position="171"/>
    </location>
    <ligand>
        <name>substrate</name>
    </ligand>
</feature>
<dbReference type="InterPro" id="IPR029001">
    <property type="entry name" value="ITPase-like_fam"/>
</dbReference>
<feature type="coiled-coil region" evidence="12">
    <location>
        <begin position="91"/>
        <end position="118"/>
    </location>
</feature>
<dbReference type="GO" id="GO:0035870">
    <property type="term" value="F:dITP diphosphatase activity"/>
    <property type="evidence" value="ECO:0007669"/>
    <property type="project" value="UniProtKB-UniRule"/>
</dbReference>
<comment type="subunit">
    <text evidence="2 10">Homodimer.</text>
</comment>
<dbReference type="NCBIfam" id="TIGR00042">
    <property type="entry name" value="RdgB/HAM1 family non-canonical purine NTP pyrophosphatase"/>
    <property type="match status" value="1"/>
</dbReference>
<dbReference type="GO" id="GO:0036220">
    <property type="term" value="F:ITP diphosphatase activity"/>
    <property type="evidence" value="ECO:0007669"/>
    <property type="project" value="UniProtKB-UniRule"/>
</dbReference>
<dbReference type="AlphaFoldDB" id="A0A1I1MEV1"/>
<feature type="binding site" evidence="10">
    <location>
        <begin position="176"/>
        <end position="177"/>
    </location>
    <ligand>
        <name>substrate</name>
    </ligand>
</feature>
<name>A0A1I1MEV1_9FLAO</name>
<evidence type="ECO:0000256" key="6">
    <source>
        <dbReference type="ARBA" id="ARBA00022842"/>
    </source>
</evidence>
<evidence type="ECO:0000256" key="8">
    <source>
        <dbReference type="ARBA" id="ARBA00051875"/>
    </source>
</evidence>
<protein>
    <recommendedName>
        <fullName evidence="10">dITP/XTP pyrophosphatase</fullName>
        <ecNumber evidence="10">3.6.1.66</ecNumber>
    </recommendedName>
    <alternativeName>
        <fullName evidence="10">Non-canonical purine NTP pyrophosphatase</fullName>
    </alternativeName>
    <alternativeName>
        <fullName evidence="10">Non-standard purine NTP pyrophosphatase</fullName>
    </alternativeName>
    <alternativeName>
        <fullName evidence="10">Nucleoside-triphosphate diphosphatase</fullName>
    </alternativeName>
    <alternativeName>
        <fullName evidence="10">Nucleoside-triphosphate pyrophosphatase</fullName>
        <shortName evidence="10">NTPase</shortName>
    </alternativeName>
</protein>
<dbReference type="PANTHER" id="PTHR11067">
    <property type="entry name" value="INOSINE TRIPHOSPHATE PYROPHOSPHATASE/HAM1 PROTEIN"/>
    <property type="match status" value="1"/>
</dbReference>
<dbReference type="EMBL" id="FOMH01000002">
    <property type="protein sequence ID" value="SFC83676.1"/>
    <property type="molecule type" value="Genomic_DNA"/>
</dbReference>